<proteinExistence type="predicted"/>
<dbReference type="Proteomes" id="UP000253647">
    <property type="component" value="Unassembled WGS sequence"/>
</dbReference>
<gene>
    <name evidence="1" type="ORF">DET61_12061</name>
</gene>
<evidence type="ECO:0000313" key="2">
    <source>
        <dbReference type="Proteomes" id="UP000253647"/>
    </source>
</evidence>
<name>A0A368X5G5_MARNT</name>
<evidence type="ECO:0000313" key="1">
    <source>
        <dbReference type="EMBL" id="RCW62939.1"/>
    </source>
</evidence>
<sequence>MCYHQNETSLITRLRRAKLRNACYEGLFLEDVGVGWICVNCSHGKGPLVYATTLGGGLGFGCPRCRQLKR</sequence>
<protein>
    <submittedName>
        <fullName evidence="1">Uncharacterized protein</fullName>
    </submittedName>
</protein>
<organism evidence="1 2">
    <name type="scientific">Marinobacter nauticus</name>
    <name type="common">Marinobacter hydrocarbonoclasticus</name>
    <name type="synonym">Marinobacter aquaeolei</name>
    <dbReference type="NCBI Taxonomy" id="2743"/>
    <lineage>
        <taxon>Bacteria</taxon>
        <taxon>Pseudomonadati</taxon>
        <taxon>Pseudomonadota</taxon>
        <taxon>Gammaproteobacteria</taxon>
        <taxon>Pseudomonadales</taxon>
        <taxon>Marinobacteraceae</taxon>
        <taxon>Marinobacter</taxon>
    </lineage>
</organism>
<comment type="caution">
    <text evidence="1">The sequence shown here is derived from an EMBL/GenBank/DDBJ whole genome shotgun (WGS) entry which is preliminary data.</text>
</comment>
<reference evidence="1 2" key="1">
    <citation type="submission" date="2018-07" db="EMBL/GenBank/DDBJ databases">
        <title>Freshwater and sediment microbial communities from various areas in North America, analyzing microbe dynamics in response to fracking.</title>
        <authorList>
            <person name="Lamendella R."/>
        </authorList>
    </citation>
    <scope>NUCLEOTIDE SEQUENCE [LARGE SCALE GENOMIC DNA]</scope>
    <source>
        <strain evidence="1 2">105B</strain>
    </source>
</reference>
<dbReference type="EMBL" id="QPJI01000020">
    <property type="protein sequence ID" value="RCW62939.1"/>
    <property type="molecule type" value="Genomic_DNA"/>
</dbReference>
<accession>A0A368X5G5</accession>
<dbReference type="AlphaFoldDB" id="A0A368X5G5"/>